<evidence type="ECO:0000256" key="5">
    <source>
        <dbReference type="ARBA" id="ARBA00010398"/>
    </source>
</evidence>
<feature type="binding site" evidence="22 24">
    <location>
        <position position="309"/>
    </location>
    <ligand>
        <name>Zn(2+)</name>
        <dbReference type="ChEBI" id="CHEBI:29105"/>
    </ligand>
</feature>
<feature type="domain" description="B12-binding" evidence="28">
    <location>
        <begin position="747"/>
        <end position="882"/>
    </location>
</feature>
<keyword evidence="14" id="KW-0677">Repeat</keyword>
<gene>
    <name evidence="30" type="ORF">DFO77_101237</name>
</gene>
<feature type="domain" description="AdoMet activation" evidence="27">
    <location>
        <begin position="897"/>
        <end position="1245"/>
    </location>
</feature>
<organism evidence="30 31">
    <name type="scientific">Marinilabilia salmonicolor</name>
    <dbReference type="NCBI Taxonomy" id="989"/>
    <lineage>
        <taxon>Bacteria</taxon>
        <taxon>Pseudomonadati</taxon>
        <taxon>Bacteroidota</taxon>
        <taxon>Bacteroidia</taxon>
        <taxon>Marinilabiliales</taxon>
        <taxon>Marinilabiliaceae</taxon>
        <taxon>Marinilabilia</taxon>
    </lineage>
</organism>
<comment type="domain">
    <text evidence="21">Modular enzyme with four functionally distinct domains. The isolated Hcy-binding domain catalyzes methyl transfer from free methylcobalamin to homocysteine. The Hcy-binding domain in association with the pterin-binding domain catalyzes the methylation of cob(I)alamin by methyltetrahydrofolate and the methylation of homocysteine. The B12-binding domain binds the cofactor. The AdoMet activation domain binds S-adenosyl-L-methionine. Under aerobic conditions cob(I)alamin can be converted to inactive cob(II)alamin. Reductive methylation by S-adenosyl-L-methionine and flavodoxin regenerates methylcobalamin.</text>
</comment>
<feature type="binding site" evidence="23">
    <location>
        <position position="809"/>
    </location>
    <ligand>
        <name>methylcob(III)alamin</name>
        <dbReference type="ChEBI" id="CHEBI:28115"/>
    </ligand>
</feature>
<comment type="cofactor">
    <cofactor evidence="2 21 24">
        <name>Zn(2+)</name>
        <dbReference type="ChEBI" id="CHEBI:29105"/>
    </cofactor>
</comment>
<evidence type="ECO:0000256" key="23">
    <source>
        <dbReference type="PIRSR" id="PIRSR000381-2"/>
    </source>
</evidence>
<dbReference type="Pfam" id="PF02310">
    <property type="entry name" value="B12-binding"/>
    <property type="match status" value="1"/>
</dbReference>
<dbReference type="Gene3D" id="3.20.20.330">
    <property type="entry name" value="Homocysteine-binding-like domain"/>
    <property type="match status" value="1"/>
</dbReference>
<name>A0A2T0XT36_9BACT</name>
<dbReference type="CDD" id="cd02069">
    <property type="entry name" value="methionine_synthase_B12_BD"/>
    <property type="match status" value="1"/>
</dbReference>
<evidence type="ECO:0000313" key="30">
    <source>
        <dbReference type="EMBL" id="RCW39467.1"/>
    </source>
</evidence>
<evidence type="ECO:0000256" key="17">
    <source>
        <dbReference type="ARBA" id="ARBA00023285"/>
    </source>
</evidence>
<feature type="binding site" evidence="22 24">
    <location>
        <position position="245"/>
    </location>
    <ligand>
        <name>Zn(2+)</name>
        <dbReference type="ChEBI" id="CHEBI:29105"/>
    </ligand>
</feature>
<feature type="binding site" evidence="23">
    <location>
        <begin position="1209"/>
        <end position="1210"/>
    </location>
    <ligand>
        <name>S-adenosyl-L-methionine</name>
        <dbReference type="ChEBI" id="CHEBI:59789"/>
    </ligand>
</feature>
<dbReference type="Gene3D" id="3.40.50.280">
    <property type="entry name" value="Cobalamin-binding domain"/>
    <property type="match status" value="1"/>
</dbReference>
<feature type="binding site" evidence="23">
    <location>
        <position position="1154"/>
    </location>
    <ligand>
        <name>S-adenosyl-L-methionine</name>
        <dbReference type="ChEBI" id="CHEBI:59789"/>
    </ligand>
</feature>
<feature type="domain" description="Hcy-binding" evidence="25">
    <location>
        <begin position="4"/>
        <end position="323"/>
    </location>
</feature>
<dbReference type="SUPFAM" id="SSF56507">
    <property type="entry name" value="Methionine synthase activation domain-like"/>
    <property type="match status" value="1"/>
</dbReference>
<feature type="binding site" evidence="22 24">
    <location>
        <position position="308"/>
    </location>
    <ligand>
        <name>Zn(2+)</name>
        <dbReference type="ChEBI" id="CHEBI:29105"/>
    </ligand>
</feature>
<dbReference type="STRING" id="1168289.GCA_000259075_01606"/>
<keyword evidence="11 21" id="KW-0808">Transferase</keyword>
<dbReference type="SUPFAM" id="SSF82282">
    <property type="entry name" value="Homocysteine S-methyltransferase"/>
    <property type="match status" value="1"/>
</dbReference>
<feature type="binding site" description="axial binding residue" evidence="22">
    <location>
        <position position="760"/>
    </location>
    <ligand>
        <name>methylcob(III)alamin</name>
        <dbReference type="ChEBI" id="CHEBI:28115"/>
    </ligand>
    <ligandPart>
        <name>Co</name>
        <dbReference type="ChEBI" id="CHEBI:27638"/>
    </ligandPart>
</feature>
<dbReference type="GO" id="GO:0032259">
    <property type="term" value="P:methylation"/>
    <property type="evidence" value="ECO:0007669"/>
    <property type="project" value="UniProtKB-KW"/>
</dbReference>
<evidence type="ECO:0000256" key="20">
    <source>
        <dbReference type="NCBIfam" id="TIGR02082"/>
    </source>
</evidence>
<keyword evidence="17 21" id="KW-0170">Cobalt</keyword>
<dbReference type="PANTHER" id="PTHR45833">
    <property type="entry name" value="METHIONINE SYNTHASE"/>
    <property type="match status" value="1"/>
</dbReference>
<comment type="similarity">
    <text evidence="5">Belongs to the vitamin-B12 dependent methionine synthase family.</text>
</comment>
<dbReference type="Gene3D" id="3.10.196.10">
    <property type="entry name" value="Vitamin B12-dependent methionine synthase, activation domain"/>
    <property type="match status" value="1"/>
</dbReference>
<evidence type="ECO:0000256" key="7">
    <source>
        <dbReference type="ARBA" id="ARBA00013998"/>
    </source>
</evidence>
<dbReference type="FunFam" id="3.20.20.330:FF:000001">
    <property type="entry name" value="Methionine synthase"/>
    <property type="match status" value="1"/>
</dbReference>
<evidence type="ECO:0000256" key="24">
    <source>
        <dbReference type="PROSITE-ProRule" id="PRU00333"/>
    </source>
</evidence>
<keyword evidence="8 21" id="KW-0489">Methyltransferase</keyword>
<dbReference type="NCBIfam" id="TIGR02082">
    <property type="entry name" value="metH"/>
    <property type="match status" value="1"/>
</dbReference>
<dbReference type="GO" id="GO:0031419">
    <property type="term" value="F:cobalamin binding"/>
    <property type="evidence" value="ECO:0007669"/>
    <property type="project" value="UniProtKB-UniRule"/>
</dbReference>
<evidence type="ECO:0000256" key="12">
    <source>
        <dbReference type="ARBA" id="ARBA00022691"/>
    </source>
</evidence>
<comment type="cofactor">
    <cofactor evidence="3 21 22">
        <name>methylcob(III)alamin</name>
        <dbReference type="ChEBI" id="CHEBI:28115"/>
    </cofactor>
</comment>
<dbReference type="InterPro" id="IPR037010">
    <property type="entry name" value="VitB12-dep_Met_synth_activ_sf"/>
</dbReference>
<dbReference type="NCBIfam" id="NF007024">
    <property type="entry name" value="PRK09490.1"/>
    <property type="match status" value="1"/>
</dbReference>
<dbReference type="UniPathway" id="UPA00051">
    <property type="reaction ID" value="UER00081"/>
</dbReference>
<evidence type="ECO:0000256" key="19">
    <source>
        <dbReference type="ARBA" id="ARBA00031040"/>
    </source>
</evidence>
<comment type="caution">
    <text evidence="30">The sequence shown here is derived from an EMBL/GenBank/DDBJ whole genome shotgun (WGS) entry which is preliminary data.</text>
</comment>
<feature type="domain" description="Pterin-binding" evidence="26">
    <location>
        <begin position="354"/>
        <end position="615"/>
    </location>
</feature>
<dbReference type="PROSITE" id="PS51332">
    <property type="entry name" value="B12_BINDING"/>
    <property type="match status" value="1"/>
</dbReference>
<dbReference type="PIRSF" id="PIRSF000381">
    <property type="entry name" value="MetH"/>
    <property type="match status" value="1"/>
</dbReference>
<keyword evidence="10 21" id="KW-0846">Cobalamin</keyword>
<sequence>MSKTALLKDLVKNRVLLLDGAMGSLIQQYKLTEEDFRGEELKNHTHSQRGNNDLLSLTRPDIITTIHEKYLEAGADIIETNTFNSTRISQSDYALEDYVYELNKQSALLASKAAAKYSTPEKPRFVAGSMGPTNKTASLSPDVNNPGYRAVTFDDLASVYAEQAEGLLDGGADILLLETIFDTLNAKAALFGIGEVLKKRGLNDFPVMVSVTVADASGRTLSGQTLEAFLISISHFPLFSIGLNCSFGAEDLRSYVKTLGEKTPHFISAYPNAGLPNQFGEYDETPQEMAPKIFQYLNQGLVNIVGGCCGTTPEHIKAFAEYIKDAKPHVPSTPDVKTKLSGLNPLIMDQTTNFVNIGERTNVAGSKKFARLIREEKYEEALSVAQDQVEGGAQIIDVNMDDAMLDAKKEMVTFLNLMAAEPDIAALPVMVDSSKWEVLEAGLKCLQGKSIVNSISLKEGEEIFVKQASAIKEYGAAVVVMAFDEKGQADTLERRKEICQRAYNLLTAKVGFPPQDIIFDPNILAIGTGIEEHNNYAIDYINVTKWIKENLPHAKVSGGVSNLSFSFRGNNQVREAMHAVFLYHAIQAGMDMGIVNPGMLQIYDEIPADLLELVEDVVLNRRPDATERLIDKAEEIKDQKEAGTAVKKDSWRDKPLEERLHHCLIKGIPDFLEEDLVEAREKYEFALDIIEQPLMDGMNIVGDLFGSGKMFLPQVVKTARVMKKAVAWLEPFIEEEKRASGNANTKKGKILMATVKGDVHDIGKNIVGVILACNNYDVVDLGVMVPAEKILSEAVKQEADIVGLSGLITPSLEEMSNVAREMELRGMKQPLLIGGATTSKVHTAVKIDPFYSGPVVYVKDASMSAQVVGALLSPKEHERFNKQTGEEYQKLREANKNKKAKEYLPISEAREKKWQTNWQDAPVKKPNFTGIKTFTDYPVEEIVPFIDWTFFFHAWRLTGNYRGIENVSDEESKLQWLDNFTSDMAKEKASEALKLWKDAQQMLQKIKEEKMLRANGIIGLFPANSVGDDVEVYTGEDRSEIQTTFHFLREQQKKQGKEIYYSLADFIAPKDSGINDYIGGFAVSAGEGIEKWISEFEAKHDDYNAILLKSLADRLAEAFAELMHFRVRKEFWGYNPDEAFNYDDLVRERYRGIRPALGYPACPDHSEKRLLFDLMEVEKNAGITLTEHFSMYPNASVSGLYLAHPDAIYFGVGKIKSDQVADVADRKGMTPEELEKWIPTNLADK</sequence>
<dbReference type="Pfam" id="PF02965">
    <property type="entry name" value="Met_synt_B12"/>
    <property type="match status" value="1"/>
</dbReference>
<dbReference type="AlphaFoldDB" id="A0A2T0XT36"/>
<evidence type="ECO:0000256" key="4">
    <source>
        <dbReference type="ARBA" id="ARBA00005178"/>
    </source>
</evidence>
<dbReference type="Gene3D" id="1.10.1240.10">
    <property type="entry name" value="Methionine synthase domain"/>
    <property type="match status" value="1"/>
</dbReference>
<evidence type="ECO:0000256" key="16">
    <source>
        <dbReference type="ARBA" id="ARBA00023167"/>
    </source>
</evidence>
<dbReference type="Gene3D" id="3.20.20.20">
    <property type="entry name" value="Dihydropteroate synthase-like"/>
    <property type="match status" value="1"/>
</dbReference>
<dbReference type="CDD" id="cd00740">
    <property type="entry name" value="MeTr"/>
    <property type="match status" value="1"/>
</dbReference>
<dbReference type="InterPro" id="IPR003726">
    <property type="entry name" value="HCY_dom"/>
</dbReference>
<dbReference type="InterPro" id="IPR036589">
    <property type="entry name" value="HCY_dom_sf"/>
</dbReference>
<feature type="binding site" evidence="23">
    <location>
        <begin position="757"/>
        <end position="761"/>
    </location>
    <ligand>
        <name>methylcob(III)alamin</name>
        <dbReference type="ChEBI" id="CHEBI:28115"/>
    </ligand>
</feature>
<evidence type="ECO:0000256" key="11">
    <source>
        <dbReference type="ARBA" id="ARBA00022679"/>
    </source>
</evidence>
<accession>A0A2T0XT36</accession>
<dbReference type="InterPro" id="IPR033706">
    <property type="entry name" value="Met_synthase_B12-bd"/>
</dbReference>
<dbReference type="InterPro" id="IPR011822">
    <property type="entry name" value="MetH"/>
</dbReference>
<dbReference type="GO" id="GO:0008270">
    <property type="term" value="F:zinc ion binding"/>
    <property type="evidence" value="ECO:0007669"/>
    <property type="project" value="UniProtKB-UniRule"/>
</dbReference>
<evidence type="ECO:0000256" key="9">
    <source>
        <dbReference type="ARBA" id="ARBA00022605"/>
    </source>
</evidence>
<evidence type="ECO:0000259" key="29">
    <source>
        <dbReference type="PROSITE" id="PS51337"/>
    </source>
</evidence>
<keyword evidence="31" id="KW-1185">Reference proteome</keyword>
<feature type="domain" description="B12-binding N-terminal" evidence="29">
    <location>
        <begin position="647"/>
        <end position="741"/>
    </location>
</feature>
<dbReference type="InterPro" id="IPR050554">
    <property type="entry name" value="Met_Synthase/Corrinoid"/>
</dbReference>
<keyword evidence="13 21" id="KW-0479">Metal-binding</keyword>
<evidence type="ECO:0000259" key="27">
    <source>
        <dbReference type="PROSITE" id="PS50974"/>
    </source>
</evidence>
<dbReference type="Gene3D" id="1.10.288.10">
    <property type="entry name" value="Cobalamin-dependent Methionine Synthase, domain 2"/>
    <property type="match status" value="1"/>
</dbReference>
<dbReference type="InterPro" id="IPR011005">
    <property type="entry name" value="Dihydropteroate_synth-like_sf"/>
</dbReference>
<feature type="binding site" evidence="23">
    <location>
        <position position="861"/>
    </location>
    <ligand>
        <name>methylcob(III)alamin</name>
        <dbReference type="ChEBI" id="CHEBI:28115"/>
    </ligand>
</feature>
<keyword evidence="15 21" id="KW-0862">Zinc</keyword>
<dbReference type="InterPro" id="IPR003759">
    <property type="entry name" value="Cbl-bd_cap"/>
</dbReference>
<dbReference type="FunFam" id="3.20.20.20:FF:000002">
    <property type="entry name" value="Methionine synthase"/>
    <property type="match status" value="1"/>
</dbReference>
<evidence type="ECO:0000259" key="26">
    <source>
        <dbReference type="PROSITE" id="PS50972"/>
    </source>
</evidence>
<evidence type="ECO:0000256" key="15">
    <source>
        <dbReference type="ARBA" id="ARBA00022833"/>
    </source>
</evidence>
<dbReference type="SMART" id="SM01018">
    <property type="entry name" value="B12-binding_2"/>
    <property type="match status" value="1"/>
</dbReference>
<evidence type="ECO:0000256" key="21">
    <source>
        <dbReference type="PIRNR" id="PIRNR000381"/>
    </source>
</evidence>
<dbReference type="EC" id="2.1.1.13" evidence="6 20"/>
<dbReference type="GO" id="GO:0050667">
    <property type="term" value="P:homocysteine metabolic process"/>
    <property type="evidence" value="ECO:0007669"/>
    <property type="project" value="TreeGrafter"/>
</dbReference>
<dbReference type="InterPro" id="IPR036594">
    <property type="entry name" value="Meth_synthase_dom"/>
</dbReference>
<feature type="binding site" evidence="23">
    <location>
        <position position="691"/>
    </location>
    <ligand>
        <name>methylcob(III)alamin</name>
        <dbReference type="ChEBI" id="CHEBI:28115"/>
    </ligand>
</feature>
<evidence type="ECO:0000256" key="2">
    <source>
        <dbReference type="ARBA" id="ARBA00001947"/>
    </source>
</evidence>
<dbReference type="SUPFAM" id="SSF52242">
    <property type="entry name" value="Cobalamin (vitamin B12)-binding domain"/>
    <property type="match status" value="1"/>
</dbReference>
<evidence type="ECO:0000256" key="18">
    <source>
        <dbReference type="ARBA" id="ARBA00025552"/>
    </source>
</evidence>
<dbReference type="FunFam" id="1.10.1240.10:FF:000001">
    <property type="entry name" value="Methionine synthase"/>
    <property type="match status" value="1"/>
</dbReference>
<evidence type="ECO:0000256" key="14">
    <source>
        <dbReference type="ARBA" id="ARBA00022737"/>
    </source>
</evidence>
<evidence type="ECO:0000256" key="22">
    <source>
        <dbReference type="PIRSR" id="PIRSR000381-1"/>
    </source>
</evidence>
<dbReference type="GO" id="GO:0046653">
    <property type="term" value="P:tetrahydrofolate metabolic process"/>
    <property type="evidence" value="ECO:0007669"/>
    <property type="project" value="TreeGrafter"/>
</dbReference>
<dbReference type="RefSeq" id="WP_106151341.1">
    <property type="nucleotide sequence ID" value="NZ_PVTS01000001.1"/>
</dbReference>
<feature type="binding site" evidence="23">
    <location>
        <position position="947"/>
    </location>
    <ligand>
        <name>S-adenosyl-L-methionine</name>
        <dbReference type="ChEBI" id="CHEBI:59789"/>
    </ligand>
</feature>
<keyword evidence="16 21" id="KW-0486">Methionine biosynthesis</keyword>
<evidence type="ECO:0000256" key="3">
    <source>
        <dbReference type="ARBA" id="ARBA00001956"/>
    </source>
</evidence>
<evidence type="ECO:0000259" key="25">
    <source>
        <dbReference type="PROSITE" id="PS50970"/>
    </source>
</evidence>
<evidence type="ECO:0000256" key="1">
    <source>
        <dbReference type="ARBA" id="ARBA00001700"/>
    </source>
</evidence>
<evidence type="ECO:0000256" key="13">
    <source>
        <dbReference type="ARBA" id="ARBA00022723"/>
    </source>
</evidence>
<dbReference type="PROSITE" id="PS51337">
    <property type="entry name" value="B12_BINDING_NTER"/>
    <property type="match status" value="1"/>
</dbReference>
<comment type="catalytic activity">
    <reaction evidence="1 21">
        <text>(6S)-5-methyl-5,6,7,8-tetrahydrofolate + L-homocysteine = (6S)-5,6,7,8-tetrahydrofolate + L-methionine</text>
        <dbReference type="Rhea" id="RHEA:11172"/>
        <dbReference type="ChEBI" id="CHEBI:18608"/>
        <dbReference type="ChEBI" id="CHEBI:57453"/>
        <dbReference type="ChEBI" id="CHEBI:57844"/>
        <dbReference type="ChEBI" id="CHEBI:58199"/>
        <dbReference type="EC" id="2.1.1.13"/>
    </reaction>
</comment>
<dbReference type="GO" id="GO:0005829">
    <property type="term" value="C:cytosol"/>
    <property type="evidence" value="ECO:0007669"/>
    <property type="project" value="TreeGrafter"/>
</dbReference>
<dbReference type="Pfam" id="PF00809">
    <property type="entry name" value="Pterin_bind"/>
    <property type="match status" value="1"/>
</dbReference>
<evidence type="ECO:0000256" key="6">
    <source>
        <dbReference type="ARBA" id="ARBA00012032"/>
    </source>
</evidence>
<keyword evidence="9 21" id="KW-0028">Amino-acid biosynthesis</keyword>
<dbReference type="PROSITE" id="PS50974">
    <property type="entry name" value="ADOMET_ACTIVATION"/>
    <property type="match status" value="1"/>
</dbReference>
<comment type="pathway">
    <text evidence="4 21">Amino-acid biosynthesis; L-methionine biosynthesis via de novo pathway; L-methionine from L-homocysteine (MetH route): step 1/1.</text>
</comment>
<dbReference type="PROSITE" id="PS50970">
    <property type="entry name" value="HCY"/>
    <property type="match status" value="1"/>
</dbReference>
<comment type="function">
    <text evidence="18 21">Catalyzes the transfer of a methyl group from methyl-cobalamin to homocysteine, yielding enzyme-bound cob(I)alamin and methionine. Subsequently, remethylates the cofactor using methyltetrahydrofolate.</text>
</comment>
<dbReference type="OrthoDB" id="9803687at2"/>
<dbReference type="InterPro" id="IPR036724">
    <property type="entry name" value="Cobalamin-bd_sf"/>
</dbReference>
<evidence type="ECO:0000259" key="28">
    <source>
        <dbReference type="PROSITE" id="PS51332"/>
    </source>
</evidence>
<protein>
    <recommendedName>
        <fullName evidence="7 20">Methionine synthase</fullName>
        <ecNumber evidence="6 20">2.1.1.13</ecNumber>
    </recommendedName>
    <alternativeName>
        <fullName evidence="19 21">5-methyltetrahydrofolate--homocysteine methyltransferase</fullName>
    </alternativeName>
</protein>
<evidence type="ECO:0000256" key="8">
    <source>
        <dbReference type="ARBA" id="ARBA00022603"/>
    </source>
</evidence>
<dbReference type="InterPro" id="IPR004223">
    <property type="entry name" value="VitB12-dep_Met_synth_activ_dom"/>
</dbReference>
<keyword evidence="12 21" id="KW-0949">S-adenosyl-L-methionine</keyword>
<dbReference type="PROSITE" id="PS50972">
    <property type="entry name" value="PTERIN_BINDING"/>
    <property type="match status" value="1"/>
</dbReference>
<dbReference type="InterPro" id="IPR000489">
    <property type="entry name" value="Pterin-binding_dom"/>
</dbReference>
<evidence type="ECO:0000256" key="10">
    <source>
        <dbReference type="ARBA" id="ARBA00022628"/>
    </source>
</evidence>
<dbReference type="Proteomes" id="UP000252733">
    <property type="component" value="Unassembled WGS sequence"/>
</dbReference>
<dbReference type="SUPFAM" id="SSF51717">
    <property type="entry name" value="Dihydropteroate synthetase-like"/>
    <property type="match status" value="1"/>
</dbReference>
<reference evidence="30 31" key="1">
    <citation type="submission" date="2018-07" db="EMBL/GenBank/DDBJ databases">
        <title>Freshwater and sediment microbial communities from various areas in North America, analyzing microbe dynamics in response to fracking.</title>
        <authorList>
            <person name="Lamendella R."/>
        </authorList>
    </citation>
    <scope>NUCLEOTIDE SEQUENCE [LARGE SCALE GENOMIC DNA]</scope>
    <source>
        <strain evidence="30 31">160A</strain>
    </source>
</reference>
<proteinExistence type="inferred from homology"/>
<evidence type="ECO:0000313" key="31">
    <source>
        <dbReference type="Proteomes" id="UP000252733"/>
    </source>
</evidence>
<dbReference type="GO" id="GO:0008705">
    <property type="term" value="F:methionine synthase activity"/>
    <property type="evidence" value="ECO:0007669"/>
    <property type="project" value="UniProtKB-UniRule"/>
</dbReference>
<dbReference type="SUPFAM" id="SSF47644">
    <property type="entry name" value="Methionine synthase domain"/>
    <property type="match status" value="1"/>
</dbReference>
<feature type="binding site" evidence="23">
    <location>
        <position position="805"/>
    </location>
    <ligand>
        <name>methylcob(III)alamin</name>
        <dbReference type="ChEBI" id="CHEBI:28115"/>
    </ligand>
</feature>
<dbReference type="EMBL" id="QPIZ01000001">
    <property type="protein sequence ID" value="RCW39467.1"/>
    <property type="molecule type" value="Genomic_DNA"/>
</dbReference>
<dbReference type="InterPro" id="IPR006158">
    <property type="entry name" value="Cobalamin-bd"/>
</dbReference>
<dbReference type="Pfam" id="PF02574">
    <property type="entry name" value="S-methyl_trans"/>
    <property type="match status" value="1"/>
</dbReference>
<dbReference type="PANTHER" id="PTHR45833:SF1">
    <property type="entry name" value="METHIONINE SYNTHASE"/>
    <property type="match status" value="1"/>
</dbReference>
<dbReference type="Pfam" id="PF02607">
    <property type="entry name" value="B12-binding_2"/>
    <property type="match status" value="1"/>
</dbReference>